<keyword evidence="3" id="KW-1185">Reference proteome</keyword>
<organism evidence="2 3">
    <name type="scientific">Vreelandella vilamensis</name>
    <dbReference type="NCBI Taxonomy" id="531309"/>
    <lineage>
        <taxon>Bacteria</taxon>
        <taxon>Pseudomonadati</taxon>
        <taxon>Pseudomonadota</taxon>
        <taxon>Gammaproteobacteria</taxon>
        <taxon>Oceanospirillales</taxon>
        <taxon>Halomonadaceae</taxon>
        <taxon>Vreelandella</taxon>
    </lineage>
</organism>
<evidence type="ECO:0000259" key="1">
    <source>
        <dbReference type="PROSITE" id="PS50943"/>
    </source>
</evidence>
<sequence>MTEEKVRFALAMRIARVAMGMSQQEFADELGVAKSTVARNETLEMAMRADTLTAMLRAMREHGVEMDVLGSPDSLSVKLNEDALTKAANRLTKKK</sequence>
<gene>
    <name evidence="2" type="ORF">QC823_15200</name>
</gene>
<dbReference type="InterPro" id="IPR001387">
    <property type="entry name" value="Cro/C1-type_HTH"/>
</dbReference>
<proteinExistence type="predicted"/>
<dbReference type="PROSITE" id="PS50943">
    <property type="entry name" value="HTH_CROC1"/>
    <property type="match status" value="1"/>
</dbReference>
<dbReference type="EMBL" id="JARWAN010000036">
    <property type="protein sequence ID" value="MDR5900314.1"/>
    <property type="molecule type" value="Genomic_DNA"/>
</dbReference>
<feature type="domain" description="HTH cro/C1-type" evidence="1">
    <location>
        <begin position="12"/>
        <end position="39"/>
    </location>
</feature>
<protein>
    <submittedName>
        <fullName evidence="2">Helix-turn-helix transcriptional regulator</fullName>
    </submittedName>
</protein>
<comment type="caution">
    <text evidence="2">The sequence shown here is derived from an EMBL/GenBank/DDBJ whole genome shotgun (WGS) entry which is preliminary data.</text>
</comment>
<dbReference type="Gene3D" id="1.10.260.40">
    <property type="entry name" value="lambda repressor-like DNA-binding domains"/>
    <property type="match status" value="1"/>
</dbReference>
<dbReference type="SMART" id="SM00530">
    <property type="entry name" value="HTH_XRE"/>
    <property type="match status" value="1"/>
</dbReference>
<dbReference type="SUPFAM" id="SSF47413">
    <property type="entry name" value="lambda repressor-like DNA-binding domains"/>
    <property type="match status" value="1"/>
</dbReference>
<dbReference type="Proteomes" id="UP001254564">
    <property type="component" value="Unassembled WGS sequence"/>
</dbReference>
<reference evidence="2 3" key="1">
    <citation type="submission" date="2023-04" db="EMBL/GenBank/DDBJ databases">
        <title>A long-awaited taxogenomic arrangement of the family Halomonadaceae.</title>
        <authorList>
            <person name="De La Haba R."/>
            <person name="Chuvochina M."/>
            <person name="Wittouck S."/>
            <person name="Arahal D.R."/>
            <person name="Sanchez-Porro C."/>
            <person name="Hugenholtz P."/>
            <person name="Ventosa A."/>
        </authorList>
    </citation>
    <scope>NUCLEOTIDE SEQUENCE [LARGE SCALE GENOMIC DNA]</scope>
    <source>
        <strain evidence="2 3">DSM 21020</strain>
    </source>
</reference>
<dbReference type="RefSeq" id="WP_309657192.1">
    <property type="nucleotide sequence ID" value="NZ_JARWAN010000036.1"/>
</dbReference>
<name>A0ABU1H7N4_9GAMM</name>
<dbReference type="InterPro" id="IPR010982">
    <property type="entry name" value="Lambda_DNA-bd_dom_sf"/>
</dbReference>
<dbReference type="CDD" id="cd00093">
    <property type="entry name" value="HTH_XRE"/>
    <property type="match status" value="1"/>
</dbReference>
<dbReference type="Pfam" id="PF01381">
    <property type="entry name" value="HTH_3"/>
    <property type="match status" value="1"/>
</dbReference>
<evidence type="ECO:0000313" key="3">
    <source>
        <dbReference type="Proteomes" id="UP001254564"/>
    </source>
</evidence>
<accession>A0ABU1H7N4</accession>
<evidence type="ECO:0000313" key="2">
    <source>
        <dbReference type="EMBL" id="MDR5900314.1"/>
    </source>
</evidence>